<organism evidence="4 5">
    <name type="scientific">Streptomyces sanglieri</name>
    <dbReference type="NCBI Taxonomy" id="193460"/>
    <lineage>
        <taxon>Bacteria</taxon>
        <taxon>Bacillati</taxon>
        <taxon>Actinomycetota</taxon>
        <taxon>Actinomycetes</taxon>
        <taxon>Kitasatosporales</taxon>
        <taxon>Streptomycetaceae</taxon>
        <taxon>Streptomyces</taxon>
    </lineage>
</organism>
<dbReference type="PROSITE" id="PS51186">
    <property type="entry name" value="GNAT"/>
    <property type="match status" value="1"/>
</dbReference>
<accession>A0ABW2WQR5</accession>
<dbReference type="InterPro" id="IPR050832">
    <property type="entry name" value="Bact_Acetyltransf"/>
</dbReference>
<dbReference type="SUPFAM" id="SSF55729">
    <property type="entry name" value="Acyl-CoA N-acyltransferases (Nat)"/>
    <property type="match status" value="1"/>
</dbReference>
<gene>
    <name evidence="4" type="ORF">ACFQ2K_15125</name>
</gene>
<sequence>MARMTTRTTPTGIRVRDMTVDDCETVARIRVRGWQSAYAGLVPQSYLDGMGLAVAEDAERRRASLAGGTTIVNLVAERPGSGVIGWGCYGPSREMGRPVARGELYALYVTPDQIGTGAGRALMAEILARTAADGFPDLALWVLKENAPARRFYERAGFRPDGAEESFEADGALVPEVRYVRALGGPAAP</sequence>
<dbReference type="CDD" id="cd04301">
    <property type="entry name" value="NAT_SF"/>
    <property type="match status" value="1"/>
</dbReference>
<dbReference type="Gene3D" id="3.40.630.30">
    <property type="match status" value="1"/>
</dbReference>
<evidence type="ECO:0000313" key="5">
    <source>
        <dbReference type="Proteomes" id="UP001596915"/>
    </source>
</evidence>
<dbReference type="PANTHER" id="PTHR43877">
    <property type="entry name" value="AMINOALKYLPHOSPHONATE N-ACETYLTRANSFERASE-RELATED-RELATED"/>
    <property type="match status" value="1"/>
</dbReference>
<feature type="domain" description="N-acetyltransferase" evidence="3">
    <location>
        <begin position="13"/>
        <end position="184"/>
    </location>
</feature>
<evidence type="ECO:0000259" key="3">
    <source>
        <dbReference type="PROSITE" id="PS51186"/>
    </source>
</evidence>
<dbReference type="GO" id="GO:0016746">
    <property type="term" value="F:acyltransferase activity"/>
    <property type="evidence" value="ECO:0007669"/>
    <property type="project" value="UniProtKB-KW"/>
</dbReference>
<evidence type="ECO:0000256" key="2">
    <source>
        <dbReference type="ARBA" id="ARBA00023315"/>
    </source>
</evidence>
<name>A0ABW2WQR5_9ACTN</name>
<proteinExistence type="predicted"/>
<dbReference type="InterPro" id="IPR000182">
    <property type="entry name" value="GNAT_dom"/>
</dbReference>
<evidence type="ECO:0000256" key="1">
    <source>
        <dbReference type="ARBA" id="ARBA00022679"/>
    </source>
</evidence>
<keyword evidence="2 4" id="KW-0012">Acyltransferase</keyword>
<dbReference type="Pfam" id="PF00583">
    <property type="entry name" value="Acetyltransf_1"/>
    <property type="match status" value="1"/>
</dbReference>
<protein>
    <submittedName>
        <fullName evidence="4">GNAT family N-acetyltransferase</fullName>
        <ecNumber evidence="4">2.3.-.-</ecNumber>
    </submittedName>
</protein>
<dbReference type="EMBL" id="JBHTGL010000008">
    <property type="protein sequence ID" value="MFD0623906.1"/>
    <property type="molecule type" value="Genomic_DNA"/>
</dbReference>
<dbReference type="InterPro" id="IPR016181">
    <property type="entry name" value="Acyl_CoA_acyltransferase"/>
</dbReference>
<keyword evidence="1 4" id="KW-0808">Transferase</keyword>
<comment type="caution">
    <text evidence="4">The sequence shown here is derived from an EMBL/GenBank/DDBJ whole genome shotgun (WGS) entry which is preliminary data.</text>
</comment>
<reference evidence="5" key="1">
    <citation type="journal article" date="2019" name="Int. J. Syst. Evol. Microbiol.">
        <title>The Global Catalogue of Microorganisms (GCM) 10K type strain sequencing project: providing services to taxonomists for standard genome sequencing and annotation.</title>
        <authorList>
            <consortium name="The Broad Institute Genomics Platform"/>
            <consortium name="The Broad Institute Genome Sequencing Center for Infectious Disease"/>
            <person name="Wu L."/>
            <person name="Ma J."/>
        </authorList>
    </citation>
    <scope>NUCLEOTIDE SEQUENCE [LARGE SCALE GENOMIC DNA]</scope>
    <source>
        <strain evidence="5">JCM 12607</strain>
    </source>
</reference>
<keyword evidence="5" id="KW-1185">Reference proteome</keyword>
<dbReference type="EC" id="2.3.-.-" evidence="4"/>
<dbReference type="Proteomes" id="UP001596915">
    <property type="component" value="Unassembled WGS sequence"/>
</dbReference>
<evidence type="ECO:0000313" key="4">
    <source>
        <dbReference type="EMBL" id="MFD0623906.1"/>
    </source>
</evidence>